<evidence type="ECO:0000313" key="3">
    <source>
        <dbReference type="EMBL" id="MBG0564792.1"/>
    </source>
</evidence>
<keyword evidence="1" id="KW-0472">Membrane</keyword>
<dbReference type="InterPro" id="IPR003593">
    <property type="entry name" value="AAA+_ATPase"/>
</dbReference>
<evidence type="ECO:0000313" key="4">
    <source>
        <dbReference type="Proteomes" id="UP000598146"/>
    </source>
</evidence>
<sequence length="1843" mass="201947">MPVSRRTRRWIITFASAVSVAAFGTLAALLWRLGLDEADQLASVLSLFVGISSLSVAVVAIAQVQRASRQVAPAARPGSVVEVTTAWGPRRIDDPLRQLLISTERACDTASNPLLGERRTEVSTIYVRQRVEQPRERPRQEFRKRKRDLFLPIEQEPHTIAVRRTFAKAFDRHRHLYLEGGPGTGKSTTARQVCRQLAAAWLDGTPDALELTGTPLLPLLVSARGLAGAIGLSWTEKIASAARLELAALFRGELPVELLDDAVDGVPWMIVVDGIDEVPGAERDAVLDMLAARTGDAAYRFLITSRPLVGHATSVLGNPEVGHYTLMPFDAASLREFTRRWFTDDEGEADEDRITGFLTEISASGMADLAAVPLMATIAISVYQRDPRHRLPRSRYDLYDLSLARLRQAGRSRRTDARSALLAALEEEPHGEVIANGLYRHLDDLLESMATVRVSSRDPLLPVALDRLRQLIPEVAEAPPPDWDTDVLDALITTGAVVARSSGLDFIHLSFAEHLAARVHARELSAEFDPENGTWQRWIDRAVAGQDPVAMRVLISWTHNHDPSGLLDWLLTALREHRLLAVRLVGEGTDVSEPQLDRCLVELGRTSLGVGVIGHRDDKRLLRSLPPSGRLSSWLYERLAASAGQPQQEVLIAQILAEREPGARPDMVRRIRRLFDDDPHQTTRMLAANALHELAGGRSEAVVAALRHMLGNGALDLGDQIEIASSLLQTEGEATPEILNLLESAVADNGASSYDRRRAAELLVEADSDRRAQVLGRMRDALSTIVADGYDAVMICKTIISLAPHGADDAIARLWSIFTDTAEDAEARSEAFRALLEVGGQHRQRLVAEVTRRCDGLPADLIDPHRFLDLICAMGDDVRHAAIPRVIKAATWMEPRFRPGLSWRFREHPKSRQELQERLHELVVASPPGSIRHAWLAISLAGADIAYRGPIASALEVLLTPPLHRQHLVEAISNLGEVAPSVAGAIADRLVPLLASDESDLFSARHVSHISWVVPGHAEAEEIRLSWEDARDARTPADQLSLFGRGLAADPRLREAMLNRIIETVTDRRLNVGLRFYAIGQLRRSTFQTPSMESALREFIADDAVDGIIRHRAAWVPWMHGTDTLARHVLTKVVEDPFTTPQDRADALGRMLESNWGDRHVLLAELGQIGSVGYNATKVRANAFVTLAKYGYSLERARAHLLGMLAAPHATPGERCLIATGLASITMPETRTAFARTFITTIAAGLDFDDGDEPELVVCTALMFCPERPAIVLRWALWALEQRHPYTSSALVFLISRVHPSPDDLPPRLDHVPERAEEVDELLWREQFTTLLGPDQDPAVAAMLRRWLGTAVLRPEHRLEILRRLIGHDVDDIKHAVDALRDAIRRPSDTQEPPTVPPLDPLGAANHLYTDFITERAAAIQFLSAVANDPAEARARKRTAREIIRRSGGPRALRDLALLLETTLADPRTDLGTRIDTALELTAIGSQYIDTVVSVLRPHLGDRRPAWRLRVAETLLAIDRTANDAATALCALAADRAVHRPIAIQAARTLNDGGPPHKEALVTALRRRLRDAREPREVVWLHDLLGEVLPAAQADAVTALRHIAANGETLPRIEAAAALLGRGEEAAAAQHILAAVADDAAVPGHLRVLAGRRLAVRPGPYTDLLTGRFLMLPGAGNADRVDAAVVLLRFPGEPGARAGAALRALAVDPGTPPRPRLAAAEALAGHRDPAGQRCARSVFADLCEEPSVHPYLRCRARAALGRLDPTQADKAVAVLWEMVTTAHVGLSHRCWAAEAIAELSDGLRRPARDALAAADGDHLDARARRRLHRSVALVDGRSQADET</sequence>
<dbReference type="Gene3D" id="3.40.50.300">
    <property type="entry name" value="P-loop containing nucleotide triphosphate hydrolases"/>
    <property type="match status" value="1"/>
</dbReference>
<feature type="domain" description="AAA+ ATPase" evidence="2">
    <location>
        <begin position="172"/>
        <end position="347"/>
    </location>
</feature>
<dbReference type="RefSeq" id="WP_196416567.1">
    <property type="nucleotide sequence ID" value="NZ_JADQTO010000012.1"/>
</dbReference>
<dbReference type="Proteomes" id="UP000598146">
    <property type="component" value="Unassembled WGS sequence"/>
</dbReference>
<evidence type="ECO:0000256" key="1">
    <source>
        <dbReference type="SAM" id="Phobius"/>
    </source>
</evidence>
<keyword evidence="1" id="KW-0812">Transmembrane</keyword>
<dbReference type="InterPro" id="IPR027417">
    <property type="entry name" value="P-loop_NTPase"/>
</dbReference>
<comment type="caution">
    <text evidence="3">The sequence shown here is derived from an EMBL/GenBank/DDBJ whole genome shotgun (WGS) entry which is preliminary data.</text>
</comment>
<reference evidence="3" key="1">
    <citation type="submission" date="2020-11" db="EMBL/GenBank/DDBJ databases">
        <title>Isolation and identification of active actinomycetes.</title>
        <authorList>
            <person name="Sun X."/>
        </authorList>
    </citation>
    <scope>NUCLEOTIDE SEQUENCE</scope>
    <source>
        <strain evidence="3">NEAU-A11</strain>
    </source>
</reference>
<organism evidence="3 4">
    <name type="scientific">Actinoplanes aureus</name>
    <dbReference type="NCBI Taxonomy" id="2792083"/>
    <lineage>
        <taxon>Bacteria</taxon>
        <taxon>Bacillati</taxon>
        <taxon>Actinomycetota</taxon>
        <taxon>Actinomycetes</taxon>
        <taxon>Micromonosporales</taxon>
        <taxon>Micromonosporaceae</taxon>
        <taxon>Actinoplanes</taxon>
    </lineage>
</organism>
<keyword evidence="1" id="KW-1133">Transmembrane helix</keyword>
<feature type="transmembrane region" description="Helical" evidence="1">
    <location>
        <begin position="12"/>
        <end position="34"/>
    </location>
</feature>
<dbReference type="SMART" id="SM00382">
    <property type="entry name" value="AAA"/>
    <property type="match status" value="1"/>
</dbReference>
<feature type="transmembrane region" description="Helical" evidence="1">
    <location>
        <begin position="40"/>
        <end position="62"/>
    </location>
</feature>
<protein>
    <recommendedName>
        <fullName evidence="2">AAA+ ATPase domain-containing protein</fullName>
    </recommendedName>
</protein>
<name>A0A931FZI2_9ACTN</name>
<keyword evidence="4" id="KW-1185">Reference proteome</keyword>
<evidence type="ECO:0000259" key="2">
    <source>
        <dbReference type="SMART" id="SM00382"/>
    </source>
</evidence>
<dbReference type="SUPFAM" id="SSF48371">
    <property type="entry name" value="ARM repeat"/>
    <property type="match status" value="1"/>
</dbReference>
<dbReference type="InterPro" id="IPR016024">
    <property type="entry name" value="ARM-type_fold"/>
</dbReference>
<dbReference type="EMBL" id="JADQTO010000012">
    <property type="protein sequence ID" value="MBG0564792.1"/>
    <property type="molecule type" value="Genomic_DNA"/>
</dbReference>
<dbReference type="SUPFAM" id="SSF52540">
    <property type="entry name" value="P-loop containing nucleoside triphosphate hydrolases"/>
    <property type="match status" value="1"/>
</dbReference>
<proteinExistence type="predicted"/>
<gene>
    <name evidence="3" type="ORF">I4J89_25405</name>
</gene>
<accession>A0A931FZI2</accession>